<dbReference type="InterPro" id="IPR003754">
    <property type="entry name" value="4pyrrol_synth_uPrphyn_synth"/>
</dbReference>
<dbReference type="GO" id="GO:0006780">
    <property type="term" value="P:uroporphyrinogen III biosynthetic process"/>
    <property type="evidence" value="ECO:0007669"/>
    <property type="project" value="InterPro"/>
</dbReference>
<evidence type="ECO:0000313" key="4">
    <source>
        <dbReference type="EMBL" id="CUU57614.1"/>
    </source>
</evidence>
<evidence type="ECO:0000256" key="2">
    <source>
        <dbReference type="PROSITE-ProRule" id="PRU01091"/>
    </source>
</evidence>
<dbReference type="SMART" id="SM00862">
    <property type="entry name" value="Trans_reg_C"/>
    <property type="match status" value="1"/>
</dbReference>
<dbReference type="Gene3D" id="1.10.10.10">
    <property type="entry name" value="Winged helix-like DNA-binding domain superfamily/Winged helix DNA-binding domain"/>
    <property type="match status" value="1"/>
</dbReference>
<dbReference type="PROSITE" id="PS51755">
    <property type="entry name" value="OMPR_PHOB"/>
    <property type="match status" value="1"/>
</dbReference>
<dbReference type="NCBIfam" id="NF005568">
    <property type="entry name" value="PRK07239.1"/>
    <property type="match status" value="1"/>
</dbReference>
<keyword evidence="5" id="KW-1185">Reference proteome</keyword>
<proteinExistence type="predicted"/>
<name>A0A0S4QRD4_9ACTN</name>
<protein>
    <submittedName>
        <fullName evidence="4">Uroporphyrinogen-III synthase</fullName>
    </submittedName>
</protein>
<dbReference type="PANTHER" id="PTHR40082:SF1">
    <property type="entry name" value="BLR5956 PROTEIN"/>
    <property type="match status" value="1"/>
</dbReference>
<dbReference type="InterPro" id="IPR036388">
    <property type="entry name" value="WH-like_DNA-bd_sf"/>
</dbReference>
<gene>
    <name evidence="4" type="ORF">Ga0074812_113112</name>
</gene>
<organism evidence="4 5">
    <name type="scientific">Parafrankia irregularis</name>
    <dbReference type="NCBI Taxonomy" id="795642"/>
    <lineage>
        <taxon>Bacteria</taxon>
        <taxon>Bacillati</taxon>
        <taxon>Actinomycetota</taxon>
        <taxon>Actinomycetes</taxon>
        <taxon>Frankiales</taxon>
        <taxon>Frankiaceae</taxon>
        <taxon>Parafrankia</taxon>
    </lineage>
</organism>
<dbReference type="InterPro" id="IPR016032">
    <property type="entry name" value="Sig_transdc_resp-reg_C-effctor"/>
</dbReference>
<dbReference type="Pfam" id="PF02602">
    <property type="entry name" value="HEM4"/>
    <property type="match status" value="1"/>
</dbReference>
<dbReference type="PANTHER" id="PTHR40082">
    <property type="entry name" value="BLR5956 PROTEIN"/>
    <property type="match status" value="1"/>
</dbReference>
<dbReference type="RefSeq" id="WP_091279346.1">
    <property type="nucleotide sequence ID" value="NZ_FAOZ01000013.1"/>
</dbReference>
<feature type="domain" description="OmpR/PhoB-type" evidence="3">
    <location>
        <begin position="279"/>
        <end position="369"/>
    </location>
</feature>
<dbReference type="CDD" id="cd06578">
    <property type="entry name" value="HemD"/>
    <property type="match status" value="1"/>
</dbReference>
<dbReference type="GO" id="GO:0006355">
    <property type="term" value="P:regulation of DNA-templated transcription"/>
    <property type="evidence" value="ECO:0007669"/>
    <property type="project" value="InterPro"/>
</dbReference>
<dbReference type="Pfam" id="PF00486">
    <property type="entry name" value="Trans_reg_C"/>
    <property type="match status" value="1"/>
</dbReference>
<dbReference type="GO" id="GO:0000160">
    <property type="term" value="P:phosphorelay signal transduction system"/>
    <property type="evidence" value="ECO:0007669"/>
    <property type="project" value="InterPro"/>
</dbReference>
<dbReference type="CDD" id="cd00383">
    <property type="entry name" value="trans_reg_C"/>
    <property type="match status" value="1"/>
</dbReference>
<dbReference type="AlphaFoldDB" id="A0A0S4QRD4"/>
<sequence>MTGGSSGVEPLAGYTIGITAARRREEFGAALERRGARILYGPAIRIVPLADDTELRQATERCLSAPLDVVVATTGIGFRGWMEAADAWDLLDPLTKAIGSATLLARGPKARGAIRASGLREAWSPESESSSEVLEYLIERDDLDGRRIAVQQHGEPLPDLVETLRLAGADVIEVPVYRWIGPEDVTPLRRLIDATATTELDAVAFTSAPAAVSFLRSADEQGLGEAVHEALLGPVVAACVGPVTAGPLLERDIPVIAPPRARLGALVREIVEQIPRRRGRVLPVADHWLDLRGHAVVVDGRLVPLSRTSMALLRRLVVRPGHVITRRELLPPGGGDEHAVEVAVGRLRSALGDPRIIQTVAKRGYRLAFEPERGAVDTAAGDDWHY</sequence>
<reference evidence="5" key="1">
    <citation type="submission" date="2015-11" db="EMBL/GenBank/DDBJ databases">
        <authorList>
            <person name="Varghese N."/>
        </authorList>
    </citation>
    <scope>NUCLEOTIDE SEQUENCE [LARGE SCALE GENOMIC DNA]</scope>
    <source>
        <strain evidence="5">DSM 45899</strain>
    </source>
</reference>
<accession>A0A0S4QRD4</accession>
<dbReference type="SUPFAM" id="SSF46894">
    <property type="entry name" value="C-terminal effector domain of the bipartite response regulators"/>
    <property type="match status" value="1"/>
</dbReference>
<evidence type="ECO:0000313" key="5">
    <source>
        <dbReference type="Proteomes" id="UP000198802"/>
    </source>
</evidence>
<evidence type="ECO:0000259" key="3">
    <source>
        <dbReference type="PROSITE" id="PS51755"/>
    </source>
</evidence>
<evidence type="ECO:0000256" key="1">
    <source>
        <dbReference type="ARBA" id="ARBA00023125"/>
    </source>
</evidence>
<dbReference type="GO" id="GO:0003677">
    <property type="term" value="F:DNA binding"/>
    <property type="evidence" value="ECO:0007669"/>
    <property type="project" value="UniProtKB-UniRule"/>
</dbReference>
<keyword evidence="1 2" id="KW-0238">DNA-binding</keyword>
<dbReference type="Proteomes" id="UP000198802">
    <property type="component" value="Unassembled WGS sequence"/>
</dbReference>
<dbReference type="EMBL" id="FAOZ01000013">
    <property type="protein sequence ID" value="CUU57614.1"/>
    <property type="molecule type" value="Genomic_DNA"/>
</dbReference>
<feature type="DNA-binding region" description="OmpR/PhoB-type" evidence="2">
    <location>
        <begin position="279"/>
        <end position="369"/>
    </location>
</feature>
<dbReference type="GO" id="GO:0004852">
    <property type="term" value="F:uroporphyrinogen-III synthase activity"/>
    <property type="evidence" value="ECO:0007669"/>
    <property type="project" value="InterPro"/>
</dbReference>
<dbReference type="InterPro" id="IPR039793">
    <property type="entry name" value="UROS/Hem4"/>
</dbReference>
<dbReference type="Gene3D" id="3.40.50.10090">
    <property type="match status" value="2"/>
</dbReference>
<dbReference type="InterPro" id="IPR001867">
    <property type="entry name" value="OmpR/PhoB-type_DNA-bd"/>
</dbReference>
<dbReference type="SUPFAM" id="SSF69618">
    <property type="entry name" value="HemD-like"/>
    <property type="match status" value="1"/>
</dbReference>
<dbReference type="InterPro" id="IPR036108">
    <property type="entry name" value="4pyrrol_syn_uPrphyn_synt_sf"/>
</dbReference>